<keyword evidence="3" id="KW-0547">Nucleotide-binding</keyword>
<dbReference type="AlphaFoldDB" id="A0A1J5SGK4"/>
<evidence type="ECO:0000256" key="6">
    <source>
        <dbReference type="ARBA" id="ARBA00023277"/>
    </source>
</evidence>
<evidence type="ECO:0000259" key="7">
    <source>
        <dbReference type="Pfam" id="PF07005"/>
    </source>
</evidence>
<dbReference type="Gene3D" id="3.40.980.20">
    <property type="entry name" value="Four-carbon acid sugar kinase, nucleotide binding domain"/>
    <property type="match status" value="1"/>
</dbReference>
<dbReference type="EMBL" id="MLJW01000037">
    <property type="protein sequence ID" value="OIR07506.1"/>
    <property type="molecule type" value="Genomic_DNA"/>
</dbReference>
<evidence type="ECO:0000256" key="3">
    <source>
        <dbReference type="ARBA" id="ARBA00022741"/>
    </source>
</evidence>
<proteinExistence type="inferred from homology"/>
<dbReference type="InterPro" id="IPR042213">
    <property type="entry name" value="NBD_C_sf"/>
</dbReference>
<dbReference type="Pfam" id="PF17042">
    <property type="entry name" value="NBD_C"/>
    <property type="match status" value="1"/>
</dbReference>
<feature type="domain" description="Four-carbon acid sugar kinase nucleotide binding" evidence="8">
    <location>
        <begin position="303"/>
        <end position="379"/>
    </location>
</feature>
<comment type="similarity">
    <text evidence="1">Belongs to the four-carbon acid sugar kinase family.</text>
</comment>
<dbReference type="InterPro" id="IPR010737">
    <property type="entry name" value="4-carb_acid_sugar_kinase_N"/>
</dbReference>
<keyword evidence="6" id="KW-0119">Carbohydrate metabolism</keyword>
<evidence type="ECO:0000256" key="5">
    <source>
        <dbReference type="ARBA" id="ARBA00022840"/>
    </source>
</evidence>
<dbReference type="Pfam" id="PF07005">
    <property type="entry name" value="SBD_N"/>
    <property type="match status" value="1"/>
</dbReference>
<evidence type="ECO:0000313" key="9">
    <source>
        <dbReference type="EMBL" id="OIR07506.1"/>
    </source>
</evidence>
<comment type="caution">
    <text evidence="9">The sequence shown here is derived from an EMBL/GenBank/DDBJ whole genome shotgun (WGS) entry which is preliminary data.</text>
</comment>
<dbReference type="GO" id="GO:0005524">
    <property type="term" value="F:ATP binding"/>
    <property type="evidence" value="ECO:0007669"/>
    <property type="project" value="UniProtKB-KW"/>
</dbReference>
<keyword evidence="4" id="KW-0418">Kinase</keyword>
<evidence type="ECO:0000256" key="4">
    <source>
        <dbReference type="ARBA" id="ARBA00022777"/>
    </source>
</evidence>
<dbReference type="Gene3D" id="3.40.50.10840">
    <property type="entry name" value="Putative sugar-binding, N-terminal domain"/>
    <property type="match status" value="1"/>
</dbReference>
<evidence type="ECO:0000256" key="1">
    <source>
        <dbReference type="ARBA" id="ARBA00005715"/>
    </source>
</evidence>
<evidence type="ECO:0000256" key="2">
    <source>
        <dbReference type="ARBA" id="ARBA00022679"/>
    </source>
</evidence>
<evidence type="ECO:0000259" key="8">
    <source>
        <dbReference type="Pfam" id="PF17042"/>
    </source>
</evidence>
<gene>
    <name evidence="9" type="ORF">GALL_104650</name>
</gene>
<accession>A0A1J5SGK4</accession>
<protein>
    <recommendedName>
        <fullName evidence="10">Four-carbon acid sugar kinase family protein</fullName>
    </recommendedName>
</protein>
<name>A0A1J5SGK4_9ZZZZ</name>
<dbReference type="InterPro" id="IPR037051">
    <property type="entry name" value="4-carb_acid_sugar_kinase_N_sf"/>
</dbReference>
<dbReference type="SUPFAM" id="SSF142764">
    <property type="entry name" value="YgbK-like"/>
    <property type="match status" value="1"/>
</dbReference>
<reference evidence="9" key="1">
    <citation type="submission" date="2016-10" db="EMBL/GenBank/DDBJ databases">
        <title>Sequence of Gallionella enrichment culture.</title>
        <authorList>
            <person name="Poehlein A."/>
            <person name="Muehling M."/>
            <person name="Daniel R."/>
        </authorList>
    </citation>
    <scope>NUCLEOTIDE SEQUENCE</scope>
</reference>
<dbReference type="GO" id="GO:0016301">
    <property type="term" value="F:kinase activity"/>
    <property type="evidence" value="ECO:0007669"/>
    <property type="project" value="UniProtKB-KW"/>
</dbReference>
<evidence type="ECO:0008006" key="10">
    <source>
        <dbReference type="Google" id="ProtNLM"/>
    </source>
</evidence>
<dbReference type="InterPro" id="IPR031475">
    <property type="entry name" value="NBD_C"/>
</dbReference>
<sequence length="396" mass="41890">MSVVNFLRYPDPSMRQHPLIILADDLTGAAEIAGIAHQAGLRSVVHTGLPGDSAGADVIICDTDTRLSTPARAAARVKALATALAARPNGGFFKKVDSVLRGPVLAEVRACAEALGSRRSILLPCNPSLGRVIRDGRYFVGGQPLHRTAFARDPFHPRKTSDVHTLLGADDDDSVASRPTASRLPAAGVIIGEADTPADVTFWAGQVDRHTLPAGGADFFRAWLQSRRSYRARTAPAAMPAGGTLLLSGSSAAPDPITPLPGDFVSINPRHRPTPQALAADLQESLTRDGFASVGMSRTLSRDPKAPTALRRLLALTARRLQTAKAFHHLIIAGGATASSIFTALDWHELEVVHIWGPGVATLRPTAAPEFVVTLKPGSYSWPASLIRELQAANAA</sequence>
<feature type="domain" description="Four-carbon acid sugar kinase N-terminal" evidence="7">
    <location>
        <begin position="19"/>
        <end position="177"/>
    </location>
</feature>
<keyword evidence="2" id="KW-0808">Transferase</keyword>
<organism evidence="9">
    <name type="scientific">mine drainage metagenome</name>
    <dbReference type="NCBI Taxonomy" id="410659"/>
    <lineage>
        <taxon>unclassified sequences</taxon>
        <taxon>metagenomes</taxon>
        <taxon>ecological metagenomes</taxon>
    </lineage>
</organism>
<keyword evidence="5" id="KW-0067">ATP-binding</keyword>